<keyword evidence="1" id="KW-1133">Transmembrane helix</keyword>
<evidence type="ECO:0000313" key="2">
    <source>
        <dbReference type="EMBL" id="MTE25871.1"/>
    </source>
</evidence>
<keyword evidence="1" id="KW-0472">Membrane</keyword>
<organism evidence="2 3">
    <name type="scientific">Winogradskyella ouciana</name>
    <dbReference type="NCBI Taxonomy" id="2608631"/>
    <lineage>
        <taxon>Bacteria</taxon>
        <taxon>Pseudomonadati</taxon>
        <taxon>Bacteroidota</taxon>
        <taxon>Flavobacteriia</taxon>
        <taxon>Flavobacteriales</taxon>
        <taxon>Flavobacteriaceae</taxon>
        <taxon>Winogradskyella</taxon>
    </lineage>
</organism>
<evidence type="ECO:0000256" key="1">
    <source>
        <dbReference type="SAM" id="Phobius"/>
    </source>
</evidence>
<keyword evidence="3" id="KW-1185">Reference proteome</keyword>
<dbReference type="RefSeq" id="WP_155087716.1">
    <property type="nucleotide sequence ID" value="NZ_WJYA01000003.1"/>
</dbReference>
<dbReference type="AlphaFoldDB" id="A0A7K1G9P0"/>
<sequence length="157" mass="18127">MKVIVYIILVILFAVMGFWFHKGFYELSFSLLKNENVTLINRTTAGQFNSDLIFATSIGLIPLFYLVIEKITNIKFIYKGLIAAAIILITGIVFWRLRIYGLNVQFEELALYDLPDGLIPEFDIVHLKFEIYLFMGFIVGTLISILIFRDHNKPLLN</sequence>
<feature type="transmembrane region" description="Helical" evidence="1">
    <location>
        <begin position="5"/>
        <end position="21"/>
    </location>
</feature>
<reference evidence="2 3" key="1">
    <citation type="submission" date="2019-11" db="EMBL/GenBank/DDBJ databases">
        <title>Winogradskyella ouciana sp. nov., isolated from the hadal seawater of the Mariana Trench.</title>
        <authorList>
            <person name="Liu R."/>
        </authorList>
    </citation>
    <scope>NUCLEOTIDE SEQUENCE [LARGE SCALE GENOMIC DNA]</scope>
    <source>
        <strain evidence="2 3">ZXX205</strain>
    </source>
</reference>
<gene>
    <name evidence="2" type="ORF">F1003_02905</name>
</gene>
<evidence type="ECO:0000313" key="3">
    <source>
        <dbReference type="Proteomes" id="UP000447545"/>
    </source>
</evidence>
<feature type="transmembrane region" description="Helical" evidence="1">
    <location>
        <begin position="80"/>
        <end position="97"/>
    </location>
</feature>
<feature type="transmembrane region" description="Helical" evidence="1">
    <location>
        <begin position="52"/>
        <end position="68"/>
    </location>
</feature>
<keyword evidence="1" id="KW-0812">Transmembrane</keyword>
<comment type="caution">
    <text evidence="2">The sequence shown here is derived from an EMBL/GenBank/DDBJ whole genome shotgun (WGS) entry which is preliminary data.</text>
</comment>
<dbReference type="Proteomes" id="UP000447545">
    <property type="component" value="Unassembled WGS sequence"/>
</dbReference>
<name>A0A7K1G9P0_9FLAO</name>
<proteinExistence type="predicted"/>
<accession>A0A7K1G9P0</accession>
<feature type="transmembrane region" description="Helical" evidence="1">
    <location>
        <begin position="131"/>
        <end position="148"/>
    </location>
</feature>
<dbReference type="EMBL" id="WJYA01000003">
    <property type="protein sequence ID" value="MTE25871.1"/>
    <property type="molecule type" value="Genomic_DNA"/>
</dbReference>
<protein>
    <submittedName>
        <fullName evidence="2">Uncharacterized protein</fullName>
    </submittedName>
</protein>